<dbReference type="RefSeq" id="WP_145719485.1">
    <property type="nucleotide sequence ID" value="NZ_BAAAFY010000003.1"/>
</dbReference>
<organism evidence="7 8">
    <name type="scientific">Chitinophaga japonensis</name>
    <name type="common">Flexibacter japonensis</name>
    <dbReference type="NCBI Taxonomy" id="104662"/>
    <lineage>
        <taxon>Bacteria</taxon>
        <taxon>Pseudomonadati</taxon>
        <taxon>Bacteroidota</taxon>
        <taxon>Chitinophagia</taxon>
        <taxon>Chitinophagales</taxon>
        <taxon>Chitinophagaceae</taxon>
        <taxon>Chitinophaga</taxon>
    </lineage>
</organism>
<dbReference type="InterPro" id="IPR000866">
    <property type="entry name" value="AhpC/TSA"/>
</dbReference>
<keyword evidence="5" id="KW-0732">Signal</keyword>
<dbReference type="EMBL" id="VLLG01000008">
    <property type="protein sequence ID" value="TWI80929.1"/>
    <property type="molecule type" value="Genomic_DNA"/>
</dbReference>
<evidence type="ECO:0000256" key="1">
    <source>
        <dbReference type="ARBA" id="ARBA00004196"/>
    </source>
</evidence>
<dbReference type="PROSITE" id="PS51352">
    <property type="entry name" value="THIOREDOXIN_2"/>
    <property type="match status" value="1"/>
</dbReference>
<dbReference type="InterPro" id="IPR025380">
    <property type="entry name" value="DUF4369"/>
</dbReference>
<name>A0A562SHZ9_CHIJA</name>
<dbReference type="Pfam" id="PF14289">
    <property type="entry name" value="DUF4369"/>
    <property type="match status" value="1"/>
</dbReference>
<dbReference type="InterPro" id="IPR036249">
    <property type="entry name" value="Thioredoxin-like_sf"/>
</dbReference>
<gene>
    <name evidence="7" type="ORF">LX66_5534</name>
</gene>
<dbReference type="Gene3D" id="3.40.30.10">
    <property type="entry name" value="Glutaredoxin"/>
    <property type="match status" value="1"/>
</dbReference>
<sequence>MKKKWILFAGIAFPVMAHAQGGTFVLNGRLGNLDAPAKAYLDRREDGKTILDSAVLHNGVFTFKGEVKAPVLCMLMVDHEGSGMPNPSTAEDKRLVYLEEGTINLVARETLEDGEITGSPINKEHGRYKKFLSPFDEQMNSLNRDFAASTEEQRKDTVFMNALGARYDKAMQEKRALMKQFIAENPNSFFSIVALKELGVHLNMDLAVLEPMYKGLSPALRNSPEGKEFAASMDRERRLVIGATAPDFTQNDVNDKPVKLSDFRGKYVLLDFWASWCGPCRAENPVVVAAFNQYREKNFTVLSVSLDRPGRKADWLAAIKKDGLEGWTHVSDLKYWSNAVAVQYGIHGVPTNFLIDPSGKIVARNLRGEKLQEKLAALLQ</sequence>
<keyword evidence="3" id="KW-1015">Disulfide bond</keyword>
<dbReference type="InterPro" id="IPR013766">
    <property type="entry name" value="Thioredoxin_domain"/>
</dbReference>
<dbReference type="InterPro" id="IPR017937">
    <property type="entry name" value="Thioredoxin_CS"/>
</dbReference>
<evidence type="ECO:0000313" key="8">
    <source>
        <dbReference type="Proteomes" id="UP000316778"/>
    </source>
</evidence>
<reference evidence="7 8" key="1">
    <citation type="journal article" date="2013" name="Stand. Genomic Sci.">
        <title>Genomic Encyclopedia of Type Strains, Phase I: The one thousand microbial genomes (KMG-I) project.</title>
        <authorList>
            <person name="Kyrpides N.C."/>
            <person name="Woyke T."/>
            <person name="Eisen J.A."/>
            <person name="Garrity G."/>
            <person name="Lilburn T.G."/>
            <person name="Beck B.J."/>
            <person name="Whitman W.B."/>
            <person name="Hugenholtz P."/>
            <person name="Klenk H.P."/>
        </authorList>
    </citation>
    <scope>NUCLEOTIDE SEQUENCE [LARGE SCALE GENOMIC DNA]</scope>
    <source>
        <strain evidence="7 8">DSM 13484</strain>
    </source>
</reference>
<comment type="subcellular location">
    <subcellularLocation>
        <location evidence="1">Cell envelope</location>
    </subcellularLocation>
</comment>
<keyword evidence="8" id="KW-1185">Reference proteome</keyword>
<dbReference type="AlphaFoldDB" id="A0A562SHZ9"/>
<feature type="signal peptide" evidence="5">
    <location>
        <begin position="1"/>
        <end position="19"/>
    </location>
</feature>
<keyword evidence="4" id="KW-0676">Redox-active center</keyword>
<dbReference type="InterPro" id="IPR050553">
    <property type="entry name" value="Thioredoxin_ResA/DsbE_sf"/>
</dbReference>
<proteinExistence type="predicted"/>
<comment type="caution">
    <text evidence="7">The sequence shown here is derived from an EMBL/GenBank/DDBJ whole genome shotgun (WGS) entry which is preliminary data.</text>
</comment>
<dbReference type="OrthoDB" id="750178at2"/>
<evidence type="ECO:0000256" key="5">
    <source>
        <dbReference type="SAM" id="SignalP"/>
    </source>
</evidence>
<evidence type="ECO:0000256" key="3">
    <source>
        <dbReference type="ARBA" id="ARBA00023157"/>
    </source>
</evidence>
<dbReference type="PANTHER" id="PTHR42852:SF6">
    <property type="entry name" value="THIOL:DISULFIDE INTERCHANGE PROTEIN DSBE"/>
    <property type="match status" value="1"/>
</dbReference>
<feature type="domain" description="Thioredoxin" evidence="6">
    <location>
        <begin position="239"/>
        <end position="380"/>
    </location>
</feature>
<dbReference type="Proteomes" id="UP000316778">
    <property type="component" value="Unassembled WGS sequence"/>
</dbReference>
<dbReference type="CDD" id="cd02966">
    <property type="entry name" value="TlpA_like_family"/>
    <property type="match status" value="1"/>
</dbReference>
<dbReference type="SUPFAM" id="SSF52833">
    <property type="entry name" value="Thioredoxin-like"/>
    <property type="match status" value="1"/>
</dbReference>
<evidence type="ECO:0000256" key="2">
    <source>
        <dbReference type="ARBA" id="ARBA00022748"/>
    </source>
</evidence>
<accession>A0A562SHZ9</accession>
<dbReference type="Pfam" id="PF00578">
    <property type="entry name" value="AhpC-TSA"/>
    <property type="match status" value="1"/>
</dbReference>
<dbReference type="GO" id="GO:0016209">
    <property type="term" value="F:antioxidant activity"/>
    <property type="evidence" value="ECO:0007669"/>
    <property type="project" value="InterPro"/>
</dbReference>
<protein>
    <submittedName>
        <fullName evidence="7">Peroxiredoxin</fullName>
    </submittedName>
</protein>
<evidence type="ECO:0000313" key="7">
    <source>
        <dbReference type="EMBL" id="TWI80929.1"/>
    </source>
</evidence>
<dbReference type="GO" id="GO:0030313">
    <property type="term" value="C:cell envelope"/>
    <property type="evidence" value="ECO:0007669"/>
    <property type="project" value="UniProtKB-SubCell"/>
</dbReference>
<keyword evidence="2" id="KW-0201">Cytochrome c-type biogenesis</keyword>
<dbReference type="PROSITE" id="PS00194">
    <property type="entry name" value="THIOREDOXIN_1"/>
    <property type="match status" value="1"/>
</dbReference>
<dbReference type="PANTHER" id="PTHR42852">
    <property type="entry name" value="THIOL:DISULFIDE INTERCHANGE PROTEIN DSBE"/>
    <property type="match status" value="1"/>
</dbReference>
<feature type="chain" id="PRO_5021967417" evidence="5">
    <location>
        <begin position="20"/>
        <end position="380"/>
    </location>
</feature>
<evidence type="ECO:0000256" key="4">
    <source>
        <dbReference type="ARBA" id="ARBA00023284"/>
    </source>
</evidence>
<evidence type="ECO:0000259" key="6">
    <source>
        <dbReference type="PROSITE" id="PS51352"/>
    </source>
</evidence>
<dbReference type="GO" id="GO:0016491">
    <property type="term" value="F:oxidoreductase activity"/>
    <property type="evidence" value="ECO:0007669"/>
    <property type="project" value="InterPro"/>
</dbReference>
<dbReference type="GO" id="GO:0017004">
    <property type="term" value="P:cytochrome complex assembly"/>
    <property type="evidence" value="ECO:0007669"/>
    <property type="project" value="UniProtKB-KW"/>
</dbReference>